<evidence type="ECO:0000313" key="3">
    <source>
        <dbReference type="Proteomes" id="UP000642509"/>
    </source>
</evidence>
<dbReference type="Proteomes" id="UP000642509">
    <property type="component" value="Unassembled WGS sequence"/>
</dbReference>
<feature type="transmembrane region" description="Helical" evidence="1">
    <location>
        <begin position="116"/>
        <end position="136"/>
    </location>
</feature>
<reference evidence="3" key="1">
    <citation type="journal article" date="2019" name="Int. J. Syst. Evol. Microbiol.">
        <title>The Global Catalogue of Microorganisms (GCM) 10K type strain sequencing project: providing services to taxonomists for standard genome sequencing and annotation.</title>
        <authorList>
            <consortium name="The Broad Institute Genomics Platform"/>
            <consortium name="The Broad Institute Genome Sequencing Center for Infectious Disease"/>
            <person name="Wu L."/>
            <person name="Ma J."/>
        </authorList>
    </citation>
    <scope>NUCLEOTIDE SEQUENCE [LARGE SCALE GENOMIC DNA]</scope>
    <source>
        <strain evidence="3">CGMCC 1.7064</strain>
    </source>
</reference>
<accession>A0ABQ2LVR1</accession>
<keyword evidence="3" id="KW-1185">Reference proteome</keyword>
<sequence length="296" mass="33568">MKPALIIGGLVVVAVAVVLGARWLRTLEGVQEFIATYDGHSTQLEAAPEGMPWWMGWQHFFNMFLIVLIIRTGLQVRTERKPPGYWTAKKGSFFSPKGNTPKKVSLSQWLHQVLDVLWVLNGLIFVVLLIVTGHWMRIVPTDWDVFPNMLSGAIQYASLDWPTENGWVHYNALQTVAYGFTVFIAAPLAILSGIRFSTWWPQNAEKLNKIYPVEWARATHFPVMLYFVGFTIVHVFLVFFTGALANLNHMYTSRDVVDWWGLVIFLVSLVVIAAAWFLTKPLFTTPIAARMGKVSK</sequence>
<dbReference type="EMBL" id="BMLQ01000003">
    <property type="protein sequence ID" value="GGO43764.1"/>
    <property type="molecule type" value="Genomic_DNA"/>
</dbReference>
<dbReference type="InterPro" id="IPR016174">
    <property type="entry name" value="Di-haem_cyt_TM"/>
</dbReference>
<feature type="transmembrane region" description="Helical" evidence="1">
    <location>
        <begin position="259"/>
        <end position="278"/>
    </location>
</feature>
<feature type="transmembrane region" description="Helical" evidence="1">
    <location>
        <begin position="54"/>
        <end position="74"/>
    </location>
</feature>
<evidence type="ECO:0008006" key="4">
    <source>
        <dbReference type="Google" id="ProtNLM"/>
    </source>
</evidence>
<dbReference type="Gene3D" id="1.20.950.20">
    <property type="entry name" value="Transmembrane di-heme cytochromes, Chain C"/>
    <property type="match status" value="1"/>
</dbReference>
<dbReference type="SUPFAM" id="SSF81342">
    <property type="entry name" value="Transmembrane di-heme cytochromes"/>
    <property type="match status" value="1"/>
</dbReference>
<keyword evidence="1" id="KW-0472">Membrane</keyword>
<evidence type="ECO:0000256" key="1">
    <source>
        <dbReference type="SAM" id="Phobius"/>
    </source>
</evidence>
<gene>
    <name evidence="2" type="ORF">GCM10010977_12660</name>
</gene>
<feature type="transmembrane region" description="Helical" evidence="1">
    <location>
        <begin position="221"/>
        <end position="247"/>
    </location>
</feature>
<comment type="caution">
    <text evidence="2">The sequence shown here is derived from an EMBL/GenBank/DDBJ whole genome shotgun (WGS) entry which is preliminary data.</text>
</comment>
<proteinExistence type="predicted"/>
<name>A0ABQ2LVR1_9MICC</name>
<feature type="transmembrane region" description="Helical" evidence="1">
    <location>
        <begin position="176"/>
        <end position="200"/>
    </location>
</feature>
<keyword evidence="1" id="KW-1133">Transmembrane helix</keyword>
<organism evidence="2 3">
    <name type="scientific">Citricoccus zhacaiensis</name>
    <dbReference type="NCBI Taxonomy" id="489142"/>
    <lineage>
        <taxon>Bacteria</taxon>
        <taxon>Bacillati</taxon>
        <taxon>Actinomycetota</taxon>
        <taxon>Actinomycetes</taxon>
        <taxon>Micrococcales</taxon>
        <taxon>Micrococcaceae</taxon>
        <taxon>Citricoccus</taxon>
    </lineage>
</organism>
<protein>
    <recommendedName>
        <fullName evidence="4">Cytochrome b561 bacterial/Ni-hydrogenase domain-containing protein</fullName>
    </recommendedName>
</protein>
<keyword evidence="1" id="KW-0812">Transmembrane</keyword>
<evidence type="ECO:0000313" key="2">
    <source>
        <dbReference type="EMBL" id="GGO43764.1"/>
    </source>
</evidence>